<sequence length="426" mass="49124">MTLQQEQYQLQLSAAHDRASLITPLAKPLPIGNKRDLTEILAITHEKIYQKIHDLIRTQWNDNRSLPASKLSVIRQQISRLPDLPSEQRLLEISESLQSSLQDHVQLELSYHLQHQGIDQQKKQFINEFQTHRMAKIASLQKTLEDLDEEYKESEKALVQRVRELYDDPAIQSLVIKSKRLKALSCRVKTELGSMALQPDILFKQIQKIESQDPPPGVVKKNSVPLEEIIGLKDKILLLLETNKQIREDLTRQWKEINKGRRTQVDQCMERIETAKLKIKKDKVVQEIDSMTPNELLEAKNIMSPHTSISTIQLVNKIMESIQSVNEFGKDGIAQVCSDIRKTLDSLLEKWNASLDKQDIPILTSVPTCHDGIDNVIQSIDAIRSDFQEKERSYEQIQQQKFQTLLQSTNTIENEILHTENALEER</sequence>
<accession>A0A8H7V239</accession>
<keyword evidence="1" id="KW-0175">Coiled coil</keyword>
<proteinExistence type="predicted"/>
<keyword evidence="3" id="KW-1185">Reference proteome</keyword>
<comment type="caution">
    <text evidence="2">The sequence shown here is derived from an EMBL/GenBank/DDBJ whole genome shotgun (WGS) entry which is preliminary data.</text>
</comment>
<dbReference type="OrthoDB" id="2250794at2759"/>
<name>A0A8H7V239_9FUNG</name>
<protein>
    <submittedName>
        <fullName evidence="2">Uncharacterized protein</fullName>
    </submittedName>
</protein>
<evidence type="ECO:0000313" key="3">
    <source>
        <dbReference type="Proteomes" id="UP000603453"/>
    </source>
</evidence>
<gene>
    <name evidence="2" type="ORF">INT47_009407</name>
</gene>
<organism evidence="2 3">
    <name type="scientific">Mucor saturninus</name>
    <dbReference type="NCBI Taxonomy" id="64648"/>
    <lineage>
        <taxon>Eukaryota</taxon>
        <taxon>Fungi</taxon>
        <taxon>Fungi incertae sedis</taxon>
        <taxon>Mucoromycota</taxon>
        <taxon>Mucoromycotina</taxon>
        <taxon>Mucoromycetes</taxon>
        <taxon>Mucorales</taxon>
        <taxon>Mucorineae</taxon>
        <taxon>Mucoraceae</taxon>
        <taxon>Mucor</taxon>
    </lineage>
</organism>
<feature type="coiled-coil region" evidence="1">
    <location>
        <begin position="137"/>
        <end position="164"/>
    </location>
</feature>
<dbReference type="EMBL" id="JAEPRD010000045">
    <property type="protein sequence ID" value="KAG2204365.1"/>
    <property type="molecule type" value="Genomic_DNA"/>
</dbReference>
<evidence type="ECO:0000256" key="1">
    <source>
        <dbReference type="SAM" id="Coils"/>
    </source>
</evidence>
<dbReference type="AlphaFoldDB" id="A0A8H7V239"/>
<evidence type="ECO:0000313" key="2">
    <source>
        <dbReference type="EMBL" id="KAG2204365.1"/>
    </source>
</evidence>
<reference evidence="2" key="1">
    <citation type="submission" date="2020-12" db="EMBL/GenBank/DDBJ databases">
        <title>Metabolic potential, ecology and presence of endohyphal bacteria is reflected in genomic diversity of Mucoromycotina.</title>
        <authorList>
            <person name="Muszewska A."/>
            <person name="Okrasinska A."/>
            <person name="Steczkiewicz K."/>
            <person name="Drgas O."/>
            <person name="Orlowska M."/>
            <person name="Perlinska-Lenart U."/>
            <person name="Aleksandrzak-Piekarczyk T."/>
            <person name="Szatraj K."/>
            <person name="Zielenkiewicz U."/>
            <person name="Pilsyk S."/>
            <person name="Malc E."/>
            <person name="Mieczkowski P."/>
            <person name="Kruszewska J.S."/>
            <person name="Biernat P."/>
            <person name="Pawlowska J."/>
        </authorList>
    </citation>
    <scope>NUCLEOTIDE SEQUENCE</scope>
    <source>
        <strain evidence="2">WA0000017839</strain>
    </source>
</reference>
<dbReference type="Proteomes" id="UP000603453">
    <property type="component" value="Unassembled WGS sequence"/>
</dbReference>